<evidence type="ECO:0000256" key="1">
    <source>
        <dbReference type="SAM" id="MobiDB-lite"/>
    </source>
</evidence>
<reference evidence="3" key="1">
    <citation type="journal article" date="2018" name="Genome Biol.">
        <title>SKESA: strategic k-mer extension for scrupulous assemblies.</title>
        <authorList>
            <person name="Souvorov A."/>
            <person name="Agarwala R."/>
            <person name="Lipman D.J."/>
        </authorList>
    </citation>
    <scope>NUCLEOTIDE SEQUENCE</scope>
    <source>
        <strain evidence="3">SSI_AA379</strain>
    </source>
</reference>
<dbReference type="EMBL" id="DAANNU010000051">
    <property type="protein sequence ID" value="HAD0665091.1"/>
    <property type="molecule type" value="Genomic_DNA"/>
</dbReference>
<dbReference type="Gene3D" id="1.10.10.2830">
    <property type="match status" value="1"/>
</dbReference>
<name>A0A708RL27_SALTM</name>
<reference evidence="3" key="2">
    <citation type="submission" date="2019-08" db="EMBL/GenBank/DDBJ databases">
        <authorList>
            <consortium name="NCBI Pathogen Detection Project"/>
        </authorList>
    </citation>
    <scope>NUCLEOTIDE SEQUENCE</scope>
    <source>
        <strain evidence="3">SSI_AA379</strain>
    </source>
</reference>
<dbReference type="InterPro" id="IPR041468">
    <property type="entry name" value="HTH_ParB/Spo0J"/>
</dbReference>
<gene>
    <name evidence="3" type="ORF">G0N98_23870</name>
</gene>
<feature type="region of interest" description="Disordered" evidence="1">
    <location>
        <begin position="252"/>
        <end position="320"/>
    </location>
</feature>
<evidence type="ECO:0000259" key="2">
    <source>
        <dbReference type="Pfam" id="PF17762"/>
    </source>
</evidence>
<evidence type="ECO:0000313" key="3">
    <source>
        <dbReference type="EMBL" id="HAD0665091.1"/>
    </source>
</evidence>
<dbReference type="SUPFAM" id="SSF109709">
    <property type="entry name" value="KorB DNA-binding domain-like"/>
    <property type="match status" value="1"/>
</dbReference>
<organism evidence="3">
    <name type="scientific">Salmonella typhimurium</name>
    <dbReference type="NCBI Taxonomy" id="90371"/>
    <lineage>
        <taxon>Bacteria</taxon>
        <taxon>Pseudomonadati</taxon>
        <taxon>Pseudomonadota</taxon>
        <taxon>Gammaproteobacteria</taxon>
        <taxon>Enterobacterales</taxon>
        <taxon>Enterobacteriaceae</taxon>
        <taxon>Salmonella</taxon>
    </lineage>
</organism>
<protein>
    <submittedName>
        <fullName evidence="3">DNA-binding protein</fullName>
    </submittedName>
</protein>
<proteinExistence type="predicted"/>
<keyword evidence="3" id="KW-0238">DNA-binding</keyword>
<comment type="caution">
    <text evidence="3">The sequence shown here is derived from an EMBL/GenBank/DDBJ whole genome shotgun (WGS) entry which is preliminary data.</text>
</comment>
<sequence length="406" mass="44781">MSAIETEVKNNSNEISLRGYLERTGNGARKGNGLIIDPSVVVEQEGFNTRTAGMGELYYSMPHVVEHLNSLADAYMEDPFSVTPIVVQMVNGVPVLRQGACRIRSIAIANRQLEAEGRERITRIRCEEFRGSASKAELFTLTGNSNLALSVVAEALSIKRLVEDKEEPKTFAELAKKRGKSEQHLRQMVRVLDLPSELQTMLVSDQVSMYVALDEYMYSGEDAVDNINKAISIYGKATKNTLKFVKAAKVEERMADPQTPENIGAEQPADDTTDNTPVPDQLNDESNTETLDTPPVQEPAPAPKDSAPKQNPAGKAPSMSSVLNKKTVTVIADTAIPIFERIAEEAKLKEGESVSTDTYTLVLTNDEMNDIINAHADLKEYLRKHADKMNKDSHDFLTDPSIRTGR</sequence>
<accession>A0A708RL27</accession>
<dbReference type="Pfam" id="PF17762">
    <property type="entry name" value="HTH_ParB"/>
    <property type="match status" value="1"/>
</dbReference>
<feature type="domain" description="ParB/Spo0J HTH" evidence="2">
    <location>
        <begin position="149"/>
        <end position="210"/>
    </location>
</feature>
<dbReference type="GO" id="GO:0003677">
    <property type="term" value="F:DNA binding"/>
    <property type="evidence" value="ECO:0007669"/>
    <property type="project" value="UniProtKB-KW"/>
</dbReference>
<dbReference type="AlphaFoldDB" id="A0A708RL27"/>